<dbReference type="PANTHER" id="PTHR21859:SF55">
    <property type="entry name" value="SPERMATOGENESIS-ASSOCIATED PROTEIN 31A1-RELATED"/>
    <property type="match status" value="1"/>
</dbReference>
<accession>A0A6P6DXL7</accession>
<dbReference type="Pfam" id="PF14650">
    <property type="entry name" value="FAM75"/>
    <property type="match status" value="1"/>
</dbReference>
<dbReference type="GO" id="GO:0016020">
    <property type="term" value="C:membrane"/>
    <property type="evidence" value="ECO:0007669"/>
    <property type="project" value="UniProtKB-SubCell"/>
</dbReference>
<dbReference type="InterPro" id="IPR039509">
    <property type="entry name" value="SPATA31"/>
</dbReference>
<comment type="subcellular location">
    <subcellularLocation>
        <location evidence="1">Membrane</location>
        <topology evidence="1">Single-pass membrane protein</topology>
    </subcellularLocation>
</comment>
<comment type="similarity">
    <text evidence="7">Belongs to the SPATA31 family.</text>
</comment>
<evidence type="ECO:0000256" key="2">
    <source>
        <dbReference type="ARBA" id="ARBA00022692"/>
    </source>
</evidence>
<dbReference type="Proteomes" id="UP000515203">
    <property type="component" value="Unplaced"/>
</dbReference>
<evidence type="ECO:0000313" key="12">
    <source>
        <dbReference type="RefSeq" id="XP_023564513.1"/>
    </source>
</evidence>
<name>A0A6P6DXL7_OCTDE</name>
<evidence type="ECO:0000256" key="8">
    <source>
        <dbReference type="ARBA" id="ARBA00037695"/>
    </source>
</evidence>
<dbReference type="GO" id="GO:0007283">
    <property type="term" value="P:spermatogenesis"/>
    <property type="evidence" value="ECO:0007669"/>
    <property type="project" value="UniProtKB-KW"/>
</dbReference>
<evidence type="ECO:0000256" key="9">
    <source>
        <dbReference type="SAM" id="MobiDB-lite"/>
    </source>
</evidence>
<sequence length="217" mass="24777">MGSMKTSTSHTAAWLSSTSTTFVMDMILAFACGLGLFLELLPWLQCEPSLPASRKRRNIRKHPVQMKWTSRSRKRTGTFRAEGSRDLQKVRFQLREDLGKSLGHIPGKAPKDVSRALGSSPRTVQGVILENHMETRKSPYRRAQETNVCPIQKFCISKPCNLQALEIHITRFRVRHRWGLPLKFLKAINIFRPTKAPLFHPFHCLPFPPHLGFHGLS</sequence>
<keyword evidence="6" id="KW-0472">Membrane</keyword>
<evidence type="ECO:0000256" key="5">
    <source>
        <dbReference type="ARBA" id="ARBA00022989"/>
    </source>
</evidence>
<feature type="region of interest" description="Disordered" evidence="9">
    <location>
        <begin position="54"/>
        <end position="78"/>
    </location>
</feature>
<comment type="function">
    <text evidence="8">May play a role in spermatogenesis.</text>
</comment>
<gene>
    <name evidence="12" type="primary">LOC105741353</name>
</gene>
<evidence type="ECO:0000256" key="4">
    <source>
        <dbReference type="ARBA" id="ARBA00022871"/>
    </source>
</evidence>
<reference evidence="12" key="1">
    <citation type="submission" date="2025-08" db="UniProtKB">
        <authorList>
            <consortium name="RefSeq"/>
        </authorList>
    </citation>
    <scope>IDENTIFICATION</scope>
</reference>
<keyword evidence="11" id="KW-1185">Reference proteome</keyword>
<dbReference type="GO" id="GO:0030154">
    <property type="term" value="P:cell differentiation"/>
    <property type="evidence" value="ECO:0007669"/>
    <property type="project" value="UniProtKB-KW"/>
</dbReference>
<keyword evidence="3" id="KW-0221">Differentiation</keyword>
<protein>
    <submittedName>
        <fullName evidence="12">Spermatogenesis-associated protein 31-like</fullName>
    </submittedName>
</protein>
<organism evidence="11 12">
    <name type="scientific">Octodon degus</name>
    <name type="common">Degu</name>
    <name type="synonym">Sciurus degus</name>
    <dbReference type="NCBI Taxonomy" id="10160"/>
    <lineage>
        <taxon>Eukaryota</taxon>
        <taxon>Metazoa</taxon>
        <taxon>Chordata</taxon>
        <taxon>Craniata</taxon>
        <taxon>Vertebrata</taxon>
        <taxon>Euteleostomi</taxon>
        <taxon>Mammalia</taxon>
        <taxon>Eutheria</taxon>
        <taxon>Euarchontoglires</taxon>
        <taxon>Glires</taxon>
        <taxon>Rodentia</taxon>
        <taxon>Hystricomorpha</taxon>
        <taxon>Octodontidae</taxon>
        <taxon>Octodon</taxon>
    </lineage>
</organism>
<evidence type="ECO:0000313" key="11">
    <source>
        <dbReference type="Proteomes" id="UP000515203"/>
    </source>
</evidence>
<dbReference type="GeneID" id="105741353"/>
<dbReference type="PANTHER" id="PTHR21859">
    <property type="entry name" value="ACROSOME-SPECIFIC PROTEIN"/>
    <property type="match status" value="1"/>
</dbReference>
<dbReference type="AlphaFoldDB" id="A0A6P6DXL7"/>
<evidence type="ECO:0000256" key="3">
    <source>
        <dbReference type="ARBA" id="ARBA00022782"/>
    </source>
</evidence>
<feature type="domain" description="SPATA31" evidence="10">
    <location>
        <begin position="43"/>
        <end position="141"/>
    </location>
</feature>
<dbReference type="OrthoDB" id="9806404at2759"/>
<dbReference type="InParanoid" id="A0A6P6DXL7"/>
<evidence type="ECO:0000256" key="6">
    <source>
        <dbReference type="ARBA" id="ARBA00023136"/>
    </source>
</evidence>
<keyword evidence="2" id="KW-0812">Transmembrane</keyword>
<keyword evidence="4" id="KW-0744">Spermatogenesis</keyword>
<evidence type="ECO:0000259" key="10">
    <source>
        <dbReference type="Pfam" id="PF14650"/>
    </source>
</evidence>
<evidence type="ECO:0000256" key="1">
    <source>
        <dbReference type="ARBA" id="ARBA00004167"/>
    </source>
</evidence>
<keyword evidence="5" id="KW-1133">Transmembrane helix</keyword>
<dbReference type="RefSeq" id="XP_023564513.1">
    <property type="nucleotide sequence ID" value="XM_023708745.1"/>
</dbReference>
<proteinExistence type="inferred from homology"/>
<evidence type="ECO:0000256" key="7">
    <source>
        <dbReference type="ARBA" id="ARBA00035009"/>
    </source>
</evidence>
<feature type="compositionally biased region" description="Basic residues" evidence="9">
    <location>
        <begin position="54"/>
        <end position="77"/>
    </location>
</feature>